<protein>
    <submittedName>
        <fullName evidence="1">TIGR04141 family sporadically distributed protein</fullName>
    </submittedName>
</protein>
<name>A0ABT5QTA6_9GAMM</name>
<dbReference type="NCBIfam" id="TIGR04141">
    <property type="entry name" value="TIGR04141 family sporadically distributed protein"/>
    <property type="match status" value="1"/>
</dbReference>
<dbReference type="EMBL" id="JAJUBB010000026">
    <property type="protein sequence ID" value="MDD1783933.1"/>
    <property type="molecule type" value="Genomic_DNA"/>
</dbReference>
<organism evidence="1 2">
    <name type="scientific">Enterovibrio qingdaonensis</name>
    <dbReference type="NCBI Taxonomy" id="2899818"/>
    <lineage>
        <taxon>Bacteria</taxon>
        <taxon>Pseudomonadati</taxon>
        <taxon>Pseudomonadota</taxon>
        <taxon>Gammaproteobacteria</taxon>
        <taxon>Vibrionales</taxon>
        <taxon>Vibrionaceae</taxon>
        <taxon>Enterovibrio</taxon>
    </lineage>
</organism>
<accession>A0ABT5QTA6</accession>
<comment type="caution">
    <text evidence="1">The sequence shown here is derived from an EMBL/GenBank/DDBJ whole genome shotgun (WGS) entry which is preliminary data.</text>
</comment>
<dbReference type="Proteomes" id="UP001149821">
    <property type="component" value="Unassembled WGS sequence"/>
</dbReference>
<gene>
    <name evidence="1" type="ORF">LRP49_22385</name>
</gene>
<evidence type="ECO:0000313" key="2">
    <source>
        <dbReference type="Proteomes" id="UP001149821"/>
    </source>
</evidence>
<reference evidence="1" key="1">
    <citation type="submission" date="2021-12" db="EMBL/GenBank/DDBJ databases">
        <title>Enterovibrio ZSDZ35 sp. nov. and Enterovibrio ZSDZ42 sp. nov., isolated from coastal seawater in Qingdao.</title>
        <authorList>
            <person name="Zhang P."/>
        </authorList>
    </citation>
    <scope>NUCLEOTIDE SEQUENCE</scope>
    <source>
        <strain evidence="1">ZSDZ35</strain>
    </source>
</reference>
<proteinExistence type="predicted"/>
<keyword evidence="2" id="KW-1185">Reference proteome</keyword>
<dbReference type="Pfam" id="PF19614">
    <property type="entry name" value="DUF6119"/>
    <property type="match status" value="1"/>
</dbReference>
<dbReference type="RefSeq" id="WP_274145177.1">
    <property type="nucleotide sequence ID" value="NZ_JAJUBB010000026.1"/>
</dbReference>
<dbReference type="InterPro" id="IPR026487">
    <property type="entry name" value="CHP04141"/>
</dbReference>
<sequence length="578" mass="66236">MSSNLDKMTIFRAKASVKSFSAIFDISTEPLPQFTYQSNGFEIEGIVKYADVGGKSKTEADYPWMVMLNGLSENINLKFSNKNTSPSAVLCLKITRDVDDTLFYVLTFGMHTSRFINSDKLVNDFGIKVAMNICDHNNLRKVNTTTHSSVSTLTDRQASKGANLEIFDINDEKEFFRSISGSTYENYPYIKSFSGKSSITVNIKKGTNVTDDGIIDILLNLEEAYNLEEYKEKFPSYGRLDYVSDEDEVDKLNKALFNLLKNKEYSCVNLSPSVIMDDNVSYFSYKDPEADEPFDKFEDLNISDLVDQNYGFTQKSSIKTVLNWKVYYVNTSEDIFTMRAYNCLNCELEENGITYILSSGVWRNVSSDFKCEVESYVINNIKDRSNEYLPNDISIRCVVKEKGIDVVKFKEEAYNSYVAKSNSEIYLFDKAKINIAGKNRYEICDLLHKDKQLIHVKVLKGGTSSLSHLFVQSRFYTDAFVKDIDTRKAMIKFINENENPENANKDKGEFLSIIKEKRAELQESTFSVLLCILTYEKEKNIDDLPFMAKYELANTHKYLIDERGIELAYAIRLVNKRA</sequence>
<evidence type="ECO:0000313" key="1">
    <source>
        <dbReference type="EMBL" id="MDD1783933.1"/>
    </source>
</evidence>